<dbReference type="EMBL" id="LHZX01000296">
    <property type="protein sequence ID" value="KXV69057.1"/>
    <property type="molecule type" value="Genomic_DNA"/>
</dbReference>
<proteinExistence type="predicted"/>
<sequence length="249" mass="28896">MMQTITRAIVQGYIWHISGVVHAERAVGLVQKFETLYGVNSTAQQRWRGKKAGRASARLFLFPANRTPNFFWWLLFTDGETVAREREHDLALVTDPRKRLTWGSEFESVQVSGQTKQAQWTWRLTPKRLDEWRLAIKTAIRHSQSDGQIKFLVSRYQRLPGFRGVREQVSYLRHYTKSEWVRTRRGECNFLPKNNPPYVRLRSSPGVEIDLLIDRMLAGLPPFSDEIRFSNADKAQAAFIAAEDSWGDK</sequence>
<dbReference type="AlphaFoldDB" id="A0A149UM90"/>
<gene>
    <name evidence="1" type="ORF">AD951_08465</name>
</gene>
<evidence type="ECO:0000313" key="2">
    <source>
        <dbReference type="Proteomes" id="UP000075377"/>
    </source>
</evidence>
<name>A0A149UM90_9PROT</name>
<dbReference type="OrthoDB" id="7220470at2"/>
<evidence type="ECO:0000313" key="1">
    <source>
        <dbReference type="EMBL" id="KXV69057.1"/>
    </source>
</evidence>
<dbReference type="RefSeq" id="WP_061501132.1">
    <property type="nucleotide sequence ID" value="NZ_LHZX01000296.1"/>
</dbReference>
<accession>A0A149UM90</accession>
<reference evidence="1 2" key="1">
    <citation type="submission" date="2015-06" db="EMBL/GenBank/DDBJ databases">
        <title>Improved classification and identification of acetic acid bacteria using matrix-assisted laser desorption/ionization time-of-flight mass spectrometry; Gluconobacter nephelii and Gluconobacter uchimurae are later heterotypic synonyms of Gluconobacter japonicus and Gluconobacter oxydans, respectively.</title>
        <authorList>
            <person name="Li L."/>
            <person name="Cleenwerck I."/>
            <person name="De Vuyst L."/>
            <person name="Vandamme P."/>
        </authorList>
    </citation>
    <scope>NUCLEOTIDE SEQUENCE [LARGE SCALE GENOMIC DNA]</scope>
    <source>
        <strain evidence="1 2">LMG 1699</strain>
    </source>
</reference>
<dbReference type="Proteomes" id="UP000075377">
    <property type="component" value="Unassembled WGS sequence"/>
</dbReference>
<comment type="caution">
    <text evidence="1">The sequence shown here is derived from an EMBL/GenBank/DDBJ whole genome shotgun (WGS) entry which is preliminary data.</text>
</comment>
<protein>
    <submittedName>
        <fullName evidence="1">Uncharacterized protein</fullName>
    </submittedName>
</protein>
<organism evidence="1 2">
    <name type="scientific">Acetobacter malorum</name>
    <dbReference type="NCBI Taxonomy" id="178901"/>
    <lineage>
        <taxon>Bacteria</taxon>
        <taxon>Pseudomonadati</taxon>
        <taxon>Pseudomonadota</taxon>
        <taxon>Alphaproteobacteria</taxon>
        <taxon>Acetobacterales</taxon>
        <taxon>Acetobacteraceae</taxon>
        <taxon>Acetobacter</taxon>
    </lineage>
</organism>
<dbReference type="PATRIC" id="fig|178901.14.peg.573"/>